<dbReference type="PROSITE" id="PS51123">
    <property type="entry name" value="OMPA_2"/>
    <property type="match status" value="1"/>
</dbReference>
<dbReference type="Proteomes" id="UP001083770">
    <property type="component" value="Unassembled WGS sequence"/>
</dbReference>
<dbReference type="InterPro" id="IPR036737">
    <property type="entry name" value="OmpA-like_sf"/>
</dbReference>
<keyword evidence="2 4" id="KW-0472">Membrane</keyword>
<reference evidence="6" key="1">
    <citation type="submission" date="2022-12" db="EMBL/GenBank/DDBJ databases">
        <title>Bacterial isolates from different developmental stages of Nematostella vectensis.</title>
        <authorList>
            <person name="Fraune S."/>
        </authorList>
    </citation>
    <scope>NUCLEOTIDE SEQUENCE</scope>
    <source>
        <strain evidence="6">G21632-S1</strain>
    </source>
</reference>
<dbReference type="RefSeq" id="WP_269403066.1">
    <property type="nucleotide sequence ID" value="NZ_JAPWGW010000004.1"/>
</dbReference>
<sequence>MELAEGSYQFADGLFIPASGIPIEASAKEGSDTSSLQWAGRLQDDLRQAGYDWLSIRERSGIALIEGTATDGDEKLSALEAASTAIRNDTIANDGARVIVDVIKIEGASDPVGIPVTSLPASPSVSACTAAFAGVLDGRTVEFSAGNAAISDETMPIAAALGAIALLCDRHGIEIGAHTDARGAESFNQRLSQTRANTIRDYFIDLGVASSSLRAVGYGESQPIDTSQTTAAYARNRRIEFSVGNAEPVPSESVD</sequence>
<evidence type="ECO:0000313" key="6">
    <source>
        <dbReference type="EMBL" id="MCZ4299005.1"/>
    </source>
</evidence>
<evidence type="ECO:0000259" key="5">
    <source>
        <dbReference type="PROSITE" id="PS51123"/>
    </source>
</evidence>
<dbReference type="PANTHER" id="PTHR30329:SF21">
    <property type="entry name" value="LIPOPROTEIN YIAD-RELATED"/>
    <property type="match status" value="1"/>
</dbReference>
<keyword evidence="7" id="KW-1185">Reference proteome</keyword>
<dbReference type="CDD" id="cd07185">
    <property type="entry name" value="OmpA_C-like"/>
    <property type="match status" value="1"/>
</dbReference>
<evidence type="ECO:0000256" key="3">
    <source>
        <dbReference type="ARBA" id="ARBA00023237"/>
    </source>
</evidence>
<gene>
    <name evidence="6" type="ORF">O4G74_13120</name>
</gene>
<protein>
    <submittedName>
        <fullName evidence="6">OmpA family protein</fullName>
    </submittedName>
</protein>
<evidence type="ECO:0000256" key="2">
    <source>
        <dbReference type="ARBA" id="ARBA00023136"/>
    </source>
</evidence>
<name>A0ABT4LXA1_9PROT</name>
<dbReference type="Gene3D" id="3.30.1330.60">
    <property type="entry name" value="OmpA-like domain"/>
    <property type="match status" value="1"/>
</dbReference>
<evidence type="ECO:0000256" key="4">
    <source>
        <dbReference type="PROSITE-ProRule" id="PRU00473"/>
    </source>
</evidence>
<dbReference type="PRINTS" id="PR01023">
    <property type="entry name" value="NAFLGMOTY"/>
</dbReference>
<dbReference type="Pfam" id="PF00691">
    <property type="entry name" value="OmpA"/>
    <property type="match status" value="1"/>
</dbReference>
<dbReference type="InterPro" id="IPR006665">
    <property type="entry name" value="OmpA-like"/>
</dbReference>
<keyword evidence="3" id="KW-0998">Cell outer membrane</keyword>
<comment type="caution">
    <text evidence="6">The sequence shown here is derived from an EMBL/GenBank/DDBJ whole genome shotgun (WGS) entry which is preliminary data.</text>
</comment>
<organism evidence="6 7">
    <name type="scientific">Henriciella marina</name>
    <dbReference type="NCBI Taxonomy" id="453851"/>
    <lineage>
        <taxon>Bacteria</taxon>
        <taxon>Pseudomonadati</taxon>
        <taxon>Pseudomonadota</taxon>
        <taxon>Alphaproteobacteria</taxon>
        <taxon>Hyphomonadales</taxon>
        <taxon>Hyphomonadaceae</taxon>
        <taxon>Henriciella</taxon>
    </lineage>
</organism>
<dbReference type="SUPFAM" id="SSF103088">
    <property type="entry name" value="OmpA-like"/>
    <property type="match status" value="1"/>
</dbReference>
<proteinExistence type="predicted"/>
<evidence type="ECO:0000256" key="1">
    <source>
        <dbReference type="ARBA" id="ARBA00004442"/>
    </source>
</evidence>
<evidence type="ECO:0000313" key="7">
    <source>
        <dbReference type="Proteomes" id="UP001083770"/>
    </source>
</evidence>
<dbReference type="PANTHER" id="PTHR30329">
    <property type="entry name" value="STATOR ELEMENT OF FLAGELLAR MOTOR COMPLEX"/>
    <property type="match status" value="1"/>
</dbReference>
<dbReference type="PRINTS" id="PR01021">
    <property type="entry name" value="OMPADOMAIN"/>
</dbReference>
<feature type="domain" description="OmpA-like" evidence="5">
    <location>
        <begin position="130"/>
        <end position="247"/>
    </location>
</feature>
<dbReference type="InterPro" id="IPR006664">
    <property type="entry name" value="OMP_bac"/>
</dbReference>
<dbReference type="InterPro" id="IPR050330">
    <property type="entry name" value="Bact_OuterMem_StrucFunc"/>
</dbReference>
<comment type="subcellular location">
    <subcellularLocation>
        <location evidence="1">Cell outer membrane</location>
    </subcellularLocation>
</comment>
<accession>A0ABT4LXA1</accession>
<dbReference type="EMBL" id="JAPWGW010000004">
    <property type="protein sequence ID" value="MCZ4299005.1"/>
    <property type="molecule type" value="Genomic_DNA"/>
</dbReference>